<comment type="caution">
    <text evidence="3">The sequence shown here is derived from an EMBL/GenBank/DDBJ whole genome shotgun (WGS) entry which is preliminary data.</text>
</comment>
<keyword evidence="1" id="KW-0378">Hydrolase</keyword>
<reference evidence="3" key="1">
    <citation type="journal article" date="2014" name="Front. Microbiol.">
        <title>High frequency of phylogenetically diverse reductive dehalogenase-homologous genes in deep subseafloor sedimentary metagenomes.</title>
        <authorList>
            <person name="Kawai M."/>
            <person name="Futagami T."/>
            <person name="Toyoda A."/>
            <person name="Takaki Y."/>
            <person name="Nishi S."/>
            <person name="Hori S."/>
            <person name="Arai W."/>
            <person name="Tsubouchi T."/>
            <person name="Morono Y."/>
            <person name="Uchiyama I."/>
            <person name="Ito T."/>
            <person name="Fujiyama A."/>
            <person name="Inagaki F."/>
            <person name="Takami H."/>
        </authorList>
    </citation>
    <scope>NUCLEOTIDE SEQUENCE</scope>
    <source>
        <strain evidence="3">Expedition CK06-06</strain>
    </source>
</reference>
<dbReference type="EMBL" id="BARV01006136">
    <property type="protein sequence ID" value="GAI08543.1"/>
    <property type="molecule type" value="Genomic_DNA"/>
</dbReference>
<evidence type="ECO:0000313" key="3">
    <source>
        <dbReference type="EMBL" id="GAI08543.1"/>
    </source>
</evidence>
<accession>X1KPD8</accession>
<name>X1KPD8_9ZZZZ</name>
<evidence type="ECO:0000259" key="2">
    <source>
        <dbReference type="Pfam" id="PF01336"/>
    </source>
</evidence>
<evidence type="ECO:0000256" key="1">
    <source>
        <dbReference type="ARBA" id="ARBA00022801"/>
    </source>
</evidence>
<feature type="domain" description="OB" evidence="2">
    <location>
        <begin position="27"/>
        <end position="87"/>
    </location>
</feature>
<protein>
    <recommendedName>
        <fullName evidence="2">OB domain-containing protein</fullName>
    </recommendedName>
</protein>
<feature type="non-terminal residue" evidence="3">
    <location>
        <position position="195"/>
    </location>
</feature>
<sequence length="195" mass="22165">MKRQFIENLRSGDDVDDVFYLADKETRKTREGKNFLIFQLRDRTGILKSILFDPTPSSNLPKGIFACVRGHLSEYNGRLNLKIEGIRQIKEAEVDYTDFLPKTTRDVEGCYHKLRETANRLRTPLSALLTAFYNNSTFERQFKLAPAGVRAHHAYLGGLCVHTYDMLTAAEALCKLNSDLDKDLLLTGVLLHDIG</sequence>
<dbReference type="PANTHER" id="PTHR37294:SF1">
    <property type="entry name" value="3'-5' EXORIBONUCLEASE YHAM"/>
    <property type="match status" value="1"/>
</dbReference>
<dbReference type="InterPro" id="IPR050798">
    <property type="entry name" value="YhaM_exoribonuc/phosphodiest"/>
</dbReference>
<organism evidence="3">
    <name type="scientific">marine sediment metagenome</name>
    <dbReference type="NCBI Taxonomy" id="412755"/>
    <lineage>
        <taxon>unclassified sequences</taxon>
        <taxon>metagenomes</taxon>
        <taxon>ecological metagenomes</taxon>
    </lineage>
</organism>
<gene>
    <name evidence="3" type="ORF">S06H3_12546</name>
</gene>
<dbReference type="PANTHER" id="PTHR37294">
    <property type="entry name" value="3'-5' EXORIBONUCLEASE YHAM"/>
    <property type="match status" value="1"/>
</dbReference>
<dbReference type="InterPro" id="IPR003607">
    <property type="entry name" value="HD/PDEase_dom"/>
</dbReference>
<dbReference type="GO" id="GO:0031125">
    <property type="term" value="P:rRNA 3'-end processing"/>
    <property type="evidence" value="ECO:0007669"/>
    <property type="project" value="TreeGrafter"/>
</dbReference>
<proteinExistence type="predicted"/>
<dbReference type="GO" id="GO:0016787">
    <property type="term" value="F:hydrolase activity"/>
    <property type="evidence" value="ECO:0007669"/>
    <property type="project" value="UniProtKB-KW"/>
</dbReference>
<dbReference type="GO" id="GO:0003676">
    <property type="term" value="F:nucleic acid binding"/>
    <property type="evidence" value="ECO:0007669"/>
    <property type="project" value="InterPro"/>
</dbReference>
<dbReference type="InterPro" id="IPR004365">
    <property type="entry name" value="NA-bd_OB_tRNA"/>
</dbReference>
<dbReference type="Gene3D" id="2.40.50.140">
    <property type="entry name" value="Nucleic acid-binding proteins"/>
    <property type="match status" value="1"/>
</dbReference>
<dbReference type="InterPro" id="IPR012340">
    <property type="entry name" value="NA-bd_OB-fold"/>
</dbReference>
<dbReference type="CDD" id="cd00077">
    <property type="entry name" value="HDc"/>
    <property type="match status" value="1"/>
</dbReference>
<dbReference type="Pfam" id="PF01336">
    <property type="entry name" value="tRNA_anti-codon"/>
    <property type="match status" value="1"/>
</dbReference>
<dbReference type="AlphaFoldDB" id="X1KPD8"/>